<name>A0A5C6DHR0_9BACT</name>
<evidence type="ECO:0000313" key="2">
    <source>
        <dbReference type="Proteomes" id="UP000315471"/>
    </source>
</evidence>
<gene>
    <name evidence="1" type="ORF">Q31b_54730</name>
</gene>
<comment type="caution">
    <text evidence="1">The sequence shown here is derived from an EMBL/GenBank/DDBJ whole genome shotgun (WGS) entry which is preliminary data.</text>
</comment>
<dbReference type="RefSeq" id="WP_146602540.1">
    <property type="nucleotide sequence ID" value="NZ_SJPY01000010.1"/>
</dbReference>
<protein>
    <submittedName>
        <fullName evidence="1">Uncharacterized protein</fullName>
    </submittedName>
</protein>
<organism evidence="1 2">
    <name type="scientific">Novipirellula aureliae</name>
    <dbReference type="NCBI Taxonomy" id="2527966"/>
    <lineage>
        <taxon>Bacteria</taxon>
        <taxon>Pseudomonadati</taxon>
        <taxon>Planctomycetota</taxon>
        <taxon>Planctomycetia</taxon>
        <taxon>Pirellulales</taxon>
        <taxon>Pirellulaceae</taxon>
        <taxon>Novipirellula</taxon>
    </lineage>
</organism>
<sequence>MAKRKRKLTAAEKRAKKERRKKFQWIFINGKQVRIKRPQTIDGLSVEEFIFLNADPIWLHQNEMREYIQPEPSLFPCEDEVNAAFDVAWQEDAIEEQ</sequence>
<evidence type="ECO:0000313" key="1">
    <source>
        <dbReference type="EMBL" id="TWU35377.1"/>
    </source>
</evidence>
<dbReference type="OrthoDB" id="5906620at2"/>
<accession>A0A5C6DHR0</accession>
<proteinExistence type="predicted"/>
<reference evidence="1 2" key="1">
    <citation type="submission" date="2019-02" db="EMBL/GenBank/DDBJ databases">
        <title>Deep-cultivation of Planctomycetes and their phenomic and genomic characterization uncovers novel biology.</title>
        <authorList>
            <person name="Wiegand S."/>
            <person name="Jogler M."/>
            <person name="Boedeker C."/>
            <person name="Pinto D."/>
            <person name="Vollmers J."/>
            <person name="Rivas-Marin E."/>
            <person name="Kohn T."/>
            <person name="Peeters S.H."/>
            <person name="Heuer A."/>
            <person name="Rast P."/>
            <person name="Oberbeckmann S."/>
            <person name="Bunk B."/>
            <person name="Jeske O."/>
            <person name="Meyerdierks A."/>
            <person name="Storesund J.E."/>
            <person name="Kallscheuer N."/>
            <person name="Luecker S."/>
            <person name="Lage O.M."/>
            <person name="Pohl T."/>
            <person name="Merkel B.J."/>
            <person name="Hornburger P."/>
            <person name="Mueller R.-W."/>
            <person name="Bruemmer F."/>
            <person name="Labrenz M."/>
            <person name="Spormann A.M."/>
            <person name="Op Den Camp H."/>
            <person name="Overmann J."/>
            <person name="Amann R."/>
            <person name="Jetten M.S.M."/>
            <person name="Mascher T."/>
            <person name="Medema M.H."/>
            <person name="Devos D.P."/>
            <person name="Kaster A.-K."/>
            <person name="Ovreas L."/>
            <person name="Rohde M."/>
            <person name="Galperin M.Y."/>
            <person name="Jogler C."/>
        </authorList>
    </citation>
    <scope>NUCLEOTIDE SEQUENCE [LARGE SCALE GENOMIC DNA]</scope>
    <source>
        <strain evidence="1 2">Q31b</strain>
    </source>
</reference>
<keyword evidence="2" id="KW-1185">Reference proteome</keyword>
<dbReference type="EMBL" id="SJPY01000010">
    <property type="protein sequence ID" value="TWU35377.1"/>
    <property type="molecule type" value="Genomic_DNA"/>
</dbReference>
<dbReference type="Proteomes" id="UP000315471">
    <property type="component" value="Unassembled WGS sequence"/>
</dbReference>
<dbReference type="AlphaFoldDB" id="A0A5C6DHR0"/>